<sequence length="32" mass="3577">MTDLRAIDSGELLTRRRHVDFALVCTSGCPRS</sequence>
<gene>
    <name evidence="1" type="ORF">M2280_001517</name>
</gene>
<reference evidence="1 2" key="1">
    <citation type="submission" date="2023-04" db="EMBL/GenBank/DDBJ databases">
        <title>Forest soil microbial communities from Buena Vista Peninsula, Colon Province, Panama.</title>
        <authorList>
            <person name="Bouskill N."/>
        </authorList>
    </citation>
    <scope>NUCLEOTIDE SEQUENCE [LARGE SCALE GENOMIC DNA]</scope>
    <source>
        <strain evidence="1 2">CFH S0262</strain>
    </source>
</reference>
<organism evidence="1 2">
    <name type="scientific">Prescottella agglutinans</name>
    <dbReference type="NCBI Taxonomy" id="1644129"/>
    <lineage>
        <taxon>Bacteria</taxon>
        <taxon>Bacillati</taxon>
        <taxon>Actinomycetota</taxon>
        <taxon>Actinomycetes</taxon>
        <taxon>Mycobacteriales</taxon>
        <taxon>Nocardiaceae</taxon>
        <taxon>Prescottella</taxon>
    </lineage>
</organism>
<dbReference type="EMBL" id="JARXVC010000003">
    <property type="protein sequence ID" value="MDH6280305.1"/>
    <property type="molecule type" value="Genomic_DNA"/>
</dbReference>
<proteinExistence type="predicted"/>
<dbReference type="Proteomes" id="UP001160334">
    <property type="component" value="Unassembled WGS sequence"/>
</dbReference>
<evidence type="ECO:0000313" key="1">
    <source>
        <dbReference type="EMBL" id="MDH6280305.1"/>
    </source>
</evidence>
<keyword evidence="2" id="KW-1185">Reference proteome</keyword>
<name>A0ABT6M7L8_9NOCA</name>
<accession>A0ABT6M7L8</accession>
<evidence type="ECO:0000313" key="2">
    <source>
        <dbReference type="Proteomes" id="UP001160334"/>
    </source>
</evidence>
<comment type="caution">
    <text evidence="1">The sequence shown here is derived from an EMBL/GenBank/DDBJ whole genome shotgun (WGS) entry which is preliminary data.</text>
</comment>
<protein>
    <submittedName>
        <fullName evidence="1">Uncharacterized protein</fullName>
    </submittedName>
</protein>